<dbReference type="OrthoDB" id="9767435at2"/>
<comment type="catalytic activity">
    <reaction evidence="1">
        <text>ATP + protein L-histidine = ADP + protein N-phospho-L-histidine.</text>
        <dbReference type="EC" id="2.7.13.3"/>
    </reaction>
</comment>
<dbReference type="EC" id="2.7.13.3" evidence="2"/>
<keyword evidence="6" id="KW-0418">Kinase</keyword>
<gene>
    <name evidence="10" type="ORF">BXP70_10060</name>
</gene>
<evidence type="ECO:0000256" key="8">
    <source>
        <dbReference type="SAM" id="SignalP"/>
    </source>
</evidence>
<dbReference type="RefSeq" id="WP_086593930.1">
    <property type="nucleotide sequence ID" value="NZ_MTSE01000004.1"/>
</dbReference>
<dbReference type="Gene3D" id="3.30.565.10">
    <property type="entry name" value="Histidine kinase-like ATPase, C-terminal domain"/>
    <property type="match status" value="1"/>
</dbReference>
<evidence type="ECO:0000256" key="5">
    <source>
        <dbReference type="ARBA" id="ARBA00022741"/>
    </source>
</evidence>
<dbReference type="InterPro" id="IPR005467">
    <property type="entry name" value="His_kinase_dom"/>
</dbReference>
<feature type="signal peptide" evidence="8">
    <location>
        <begin position="1"/>
        <end position="18"/>
    </location>
</feature>
<dbReference type="Gene3D" id="3.30.450.20">
    <property type="entry name" value="PAS domain"/>
    <property type="match status" value="1"/>
</dbReference>
<dbReference type="AlphaFoldDB" id="A0A243WFY3"/>
<dbReference type="InterPro" id="IPR003594">
    <property type="entry name" value="HATPase_dom"/>
</dbReference>
<keyword evidence="4" id="KW-0808">Transferase</keyword>
<evidence type="ECO:0000256" key="2">
    <source>
        <dbReference type="ARBA" id="ARBA00012438"/>
    </source>
</evidence>
<protein>
    <recommendedName>
        <fullName evidence="2">histidine kinase</fullName>
        <ecNumber evidence="2">2.7.13.3</ecNumber>
    </recommendedName>
</protein>
<dbReference type="SUPFAM" id="SSF48452">
    <property type="entry name" value="TPR-like"/>
    <property type="match status" value="1"/>
</dbReference>
<name>A0A243WFY3_9BACT</name>
<dbReference type="InterPro" id="IPR019734">
    <property type="entry name" value="TPR_rpt"/>
</dbReference>
<feature type="chain" id="PRO_5013235752" description="histidine kinase" evidence="8">
    <location>
        <begin position="19"/>
        <end position="620"/>
    </location>
</feature>
<dbReference type="Gene3D" id="1.25.40.10">
    <property type="entry name" value="Tetratricopeptide repeat domain"/>
    <property type="match status" value="1"/>
</dbReference>
<evidence type="ECO:0000256" key="1">
    <source>
        <dbReference type="ARBA" id="ARBA00000085"/>
    </source>
</evidence>
<accession>A0A243WFY3</accession>
<dbReference type="PANTHER" id="PTHR41523:SF8">
    <property type="entry name" value="ETHYLENE RESPONSE SENSOR PROTEIN"/>
    <property type="match status" value="1"/>
</dbReference>
<dbReference type="SMART" id="SM00387">
    <property type="entry name" value="HATPase_c"/>
    <property type="match status" value="1"/>
</dbReference>
<organism evidence="10 11">
    <name type="scientific">Hymenobacter crusticola</name>
    <dbReference type="NCBI Taxonomy" id="1770526"/>
    <lineage>
        <taxon>Bacteria</taxon>
        <taxon>Pseudomonadati</taxon>
        <taxon>Bacteroidota</taxon>
        <taxon>Cytophagia</taxon>
        <taxon>Cytophagales</taxon>
        <taxon>Hymenobacteraceae</taxon>
        <taxon>Hymenobacter</taxon>
    </lineage>
</organism>
<dbReference type="Proteomes" id="UP000194873">
    <property type="component" value="Unassembled WGS sequence"/>
</dbReference>
<dbReference type="Pfam" id="PF07568">
    <property type="entry name" value="HisKA_2"/>
    <property type="match status" value="1"/>
</dbReference>
<dbReference type="InterPro" id="IPR011495">
    <property type="entry name" value="Sig_transdc_His_kin_sub2_dim/P"/>
</dbReference>
<keyword evidence="3" id="KW-0597">Phosphoprotein</keyword>
<evidence type="ECO:0000256" key="6">
    <source>
        <dbReference type="ARBA" id="ARBA00022777"/>
    </source>
</evidence>
<keyword evidence="11" id="KW-1185">Reference proteome</keyword>
<keyword evidence="5" id="KW-0547">Nucleotide-binding</keyword>
<dbReference type="GO" id="GO:0004673">
    <property type="term" value="F:protein histidine kinase activity"/>
    <property type="evidence" value="ECO:0007669"/>
    <property type="project" value="UniProtKB-EC"/>
</dbReference>
<dbReference type="GO" id="GO:0005524">
    <property type="term" value="F:ATP binding"/>
    <property type="evidence" value="ECO:0007669"/>
    <property type="project" value="UniProtKB-KW"/>
</dbReference>
<evidence type="ECO:0000313" key="11">
    <source>
        <dbReference type="Proteomes" id="UP000194873"/>
    </source>
</evidence>
<dbReference type="InterPro" id="IPR036890">
    <property type="entry name" value="HATPase_C_sf"/>
</dbReference>
<dbReference type="PANTHER" id="PTHR41523">
    <property type="entry name" value="TWO-COMPONENT SYSTEM SENSOR PROTEIN"/>
    <property type="match status" value="1"/>
</dbReference>
<evidence type="ECO:0000313" key="10">
    <source>
        <dbReference type="EMBL" id="OUJ74077.1"/>
    </source>
</evidence>
<dbReference type="EMBL" id="MTSE01000004">
    <property type="protein sequence ID" value="OUJ74077.1"/>
    <property type="molecule type" value="Genomic_DNA"/>
</dbReference>
<sequence length="620" mass="69072">MRHLLRALRFLVLLFAYADPQNLGATPNAIGASPPDTSQVQQWCKTTQGLLSSNNDSAEVRSREIIRVSRQIHYAYGEALGYNLRACALRNKADFSGSLSCSQKALTLFETQHSSMGQSIAYNTMALTYKRIADAQHVALLSRKALGFAHLALLHARKGPYLKELGKAYINAGIIYRDLQQPDSAAACYLRVMALERQYGLSATTLAICYADYAQLFMDAGQQLPKAVRYLNQAVALYKQEHNATGLEHAYRNLSCTYLKQGKRQQALAAANQSLALARTLHDPHRLFNSLEVAYVAHKEAGNFKQALDYLAEWKTREDSLVSLEKTQVVAKLEAAYAAEKKEAEITRLHGANAQKAQELLLVTLGGVGVSLLLGLTLWQYRTIQRTNAQLKATNKTVLENNLHMREQAVRQKTLMKELHHRVKNNLAIVSSLLRLQSNRLTDETATKAVREGQQRVEAMSLIHQRLYQTDNVTTVDMRRYITDLAESLLTAYGYEKDGFDLTVRVEQPMLDVDLALPLGLILNELLTNAFKHAYQAVAYPALHIYLGHDAEAQDGGLLLEVQDNGPGLSQYQWQQSSGSFGKRLISSLSEQVGGHLELCNASGTLYRLHIPQHALEEVA</sequence>
<evidence type="ECO:0000256" key="7">
    <source>
        <dbReference type="ARBA" id="ARBA00022840"/>
    </source>
</evidence>
<keyword evidence="7" id="KW-0067">ATP-binding</keyword>
<evidence type="ECO:0000256" key="3">
    <source>
        <dbReference type="ARBA" id="ARBA00022553"/>
    </source>
</evidence>
<reference evidence="10 11" key="1">
    <citation type="submission" date="2017-01" db="EMBL/GenBank/DDBJ databases">
        <title>A new Hymenobacter.</title>
        <authorList>
            <person name="Liang Y."/>
            <person name="Feng F."/>
        </authorList>
    </citation>
    <scope>NUCLEOTIDE SEQUENCE [LARGE SCALE GENOMIC DNA]</scope>
    <source>
        <strain evidence="10">MIMBbqt21</strain>
    </source>
</reference>
<comment type="caution">
    <text evidence="10">The sequence shown here is derived from an EMBL/GenBank/DDBJ whole genome shotgun (WGS) entry which is preliminary data.</text>
</comment>
<keyword evidence="8" id="KW-0732">Signal</keyword>
<dbReference type="SUPFAM" id="SSF55874">
    <property type="entry name" value="ATPase domain of HSP90 chaperone/DNA topoisomerase II/histidine kinase"/>
    <property type="match status" value="1"/>
</dbReference>
<dbReference type="Pfam" id="PF02518">
    <property type="entry name" value="HATPase_c"/>
    <property type="match status" value="1"/>
</dbReference>
<proteinExistence type="predicted"/>
<dbReference type="PROSITE" id="PS50109">
    <property type="entry name" value="HIS_KIN"/>
    <property type="match status" value="1"/>
</dbReference>
<evidence type="ECO:0000259" key="9">
    <source>
        <dbReference type="PROSITE" id="PS50109"/>
    </source>
</evidence>
<dbReference type="SMART" id="SM00028">
    <property type="entry name" value="TPR"/>
    <property type="match status" value="3"/>
</dbReference>
<dbReference type="InterPro" id="IPR011990">
    <property type="entry name" value="TPR-like_helical_dom_sf"/>
</dbReference>
<evidence type="ECO:0000256" key="4">
    <source>
        <dbReference type="ARBA" id="ARBA00022679"/>
    </source>
</evidence>
<feature type="domain" description="Histidine kinase" evidence="9">
    <location>
        <begin position="418"/>
        <end position="615"/>
    </location>
</feature>